<dbReference type="SUPFAM" id="SSF160191">
    <property type="entry name" value="YcgL-like"/>
    <property type="match status" value="1"/>
</dbReference>
<feature type="domain" description="YcgL" evidence="2">
    <location>
        <begin position="14"/>
        <end position="98"/>
    </location>
</feature>
<gene>
    <name evidence="3" type="primary">ycgL</name>
    <name evidence="3" type="ORF">NCTC10738_03688</name>
</gene>
<protein>
    <recommendedName>
        <fullName evidence="1">YcgL domain-containing protein NCTC10738_03688</fullName>
    </recommendedName>
</protein>
<dbReference type="PANTHER" id="PTHR38109:SF1">
    <property type="entry name" value="PROTEIN YCGL"/>
    <property type="match status" value="1"/>
</dbReference>
<dbReference type="InterPro" id="IPR038068">
    <property type="entry name" value="YcgL-like_sf"/>
</dbReference>
<dbReference type="Proteomes" id="UP000254069">
    <property type="component" value="Unassembled WGS sequence"/>
</dbReference>
<reference evidence="3 4" key="1">
    <citation type="submission" date="2018-06" db="EMBL/GenBank/DDBJ databases">
        <authorList>
            <consortium name="Pathogen Informatics"/>
            <person name="Doyle S."/>
        </authorList>
    </citation>
    <scope>NUCLEOTIDE SEQUENCE [LARGE SCALE GENOMIC DNA]</scope>
    <source>
        <strain evidence="3 4">NCTC10738</strain>
    </source>
</reference>
<organism evidence="3 4">
    <name type="scientific">Shewanella algae</name>
    <dbReference type="NCBI Taxonomy" id="38313"/>
    <lineage>
        <taxon>Bacteria</taxon>
        <taxon>Pseudomonadati</taxon>
        <taxon>Pseudomonadota</taxon>
        <taxon>Gammaproteobacteria</taxon>
        <taxon>Alteromonadales</taxon>
        <taxon>Shewanellaceae</taxon>
        <taxon>Shewanella</taxon>
    </lineage>
</organism>
<dbReference type="Pfam" id="PF05166">
    <property type="entry name" value="YcgL"/>
    <property type="match status" value="1"/>
</dbReference>
<evidence type="ECO:0000313" key="3">
    <source>
        <dbReference type="EMBL" id="SUJ04736.1"/>
    </source>
</evidence>
<name>A0A380BRI9_9GAMM</name>
<dbReference type="InterPro" id="IPR027354">
    <property type="entry name" value="YcgL_dom"/>
</dbReference>
<evidence type="ECO:0000259" key="2">
    <source>
        <dbReference type="PROSITE" id="PS51648"/>
    </source>
</evidence>
<accession>A0A380BRI9</accession>
<dbReference type="PROSITE" id="PS51648">
    <property type="entry name" value="YCGL"/>
    <property type="match status" value="1"/>
</dbReference>
<dbReference type="AlphaFoldDB" id="A0A380BRI9"/>
<dbReference type="PANTHER" id="PTHR38109">
    <property type="entry name" value="PROTEIN YCGL"/>
    <property type="match status" value="1"/>
</dbReference>
<evidence type="ECO:0000256" key="1">
    <source>
        <dbReference type="HAMAP-Rule" id="MF_01866"/>
    </source>
</evidence>
<dbReference type="EMBL" id="UGYO01000002">
    <property type="protein sequence ID" value="SUJ04736.1"/>
    <property type="molecule type" value="Genomic_DNA"/>
</dbReference>
<evidence type="ECO:0000313" key="4">
    <source>
        <dbReference type="Proteomes" id="UP000254069"/>
    </source>
</evidence>
<dbReference type="Gene3D" id="3.10.510.20">
    <property type="entry name" value="YcgL domain"/>
    <property type="match status" value="1"/>
</dbReference>
<sequence length="108" mass="12248">MSGKFEPMEIDTIMICAVYKSLKKADTYLFVNKKGHFDDVPAPLMQVFGPPQLVMLLPLQKRQQLGIADINKVKAELAEKGYYLQLPPPQVDMLKELRRSKGMDDHSA</sequence>
<keyword evidence="4" id="KW-1185">Reference proteome</keyword>
<dbReference type="HAMAP" id="MF_01866">
    <property type="entry name" value="UPF0745"/>
    <property type="match status" value="1"/>
</dbReference>
<proteinExistence type="inferred from homology"/>